<reference evidence="1" key="1">
    <citation type="submission" date="2019-08" db="EMBL/GenBank/DDBJ databases">
        <authorList>
            <person name="Kucharzyk K."/>
            <person name="Murdoch R.W."/>
            <person name="Higgins S."/>
            <person name="Loffler F."/>
        </authorList>
    </citation>
    <scope>NUCLEOTIDE SEQUENCE</scope>
</reference>
<dbReference type="InterPro" id="IPR013320">
    <property type="entry name" value="ConA-like_dom_sf"/>
</dbReference>
<evidence type="ECO:0008006" key="2">
    <source>
        <dbReference type="Google" id="ProtNLM"/>
    </source>
</evidence>
<comment type="caution">
    <text evidence="1">The sequence shown here is derived from an EMBL/GenBank/DDBJ whole genome shotgun (WGS) entry which is preliminary data.</text>
</comment>
<dbReference type="SUPFAM" id="SSF49899">
    <property type="entry name" value="Concanavalin A-like lectins/glucanases"/>
    <property type="match status" value="1"/>
</dbReference>
<dbReference type="Gene3D" id="2.60.120.200">
    <property type="match status" value="1"/>
</dbReference>
<organism evidence="1">
    <name type="scientific">bioreactor metagenome</name>
    <dbReference type="NCBI Taxonomy" id="1076179"/>
    <lineage>
        <taxon>unclassified sequences</taxon>
        <taxon>metagenomes</taxon>
        <taxon>ecological metagenomes</taxon>
    </lineage>
</organism>
<accession>A0A644T831</accession>
<dbReference type="EMBL" id="VSSQ01000020">
    <property type="protein sequence ID" value="MPL63095.1"/>
    <property type="molecule type" value="Genomic_DNA"/>
</dbReference>
<evidence type="ECO:0000313" key="1">
    <source>
        <dbReference type="EMBL" id="MPL63095.1"/>
    </source>
</evidence>
<dbReference type="Pfam" id="PF13385">
    <property type="entry name" value="Laminin_G_3"/>
    <property type="match status" value="1"/>
</dbReference>
<name>A0A644T831_9ZZZZ</name>
<proteinExistence type="predicted"/>
<dbReference type="PROSITE" id="PS51257">
    <property type="entry name" value="PROKAR_LIPOPROTEIN"/>
    <property type="match status" value="1"/>
</dbReference>
<dbReference type="AlphaFoldDB" id="A0A644T831"/>
<sequence length="352" mass="38997">MRKIFTFLFIAITIAFLGCTDEENKVDGRLLGLDIKFKHTSPRTGEVLTNVYEDAYRDGDMVQISIESSYEIERIEVVNGTTKTALTTIDVNGTTASFSYPAADLEIPFGQRAALKFHFYFNDAGKDGFDYPSMKSITFNANSDIPSIVNFKKSDGSVVELKTTDYNIVGFAEDEVHGVYATTIPDEISYLEVENSSLLNFGASRNFSISFWIQSDHDESDPAIMGTQDWNSSNNKGWVIAWLNGRIRAVACDGDGNKTDLRTAEEQSILGADWHFVTVVFNRTANAEIWIDGQLAVSTVMVNGNIDTGLPVKINQDGTGTYSPRLGAKYSDIVFYDYALTEAQIQAIFNAK</sequence>
<protein>
    <recommendedName>
        <fullName evidence="2">LamG-like jellyroll fold domain-containing protein</fullName>
    </recommendedName>
</protein>
<gene>
    <name evidence="1" type="ORF">SDC9_08715</name>
</gene>